<evidence type="ECO:0000256" key="1">
    <source>
        <dbReference type="ARBA" id="ARBA00004442"/>
    </source>
</evidence>
<dbReference type="InterPro" id="IPR050810">
    <property type="entry name" value="Bact_Secretion_Sys_Channel"/>
</dbReference>
<gene>
    <name evidence="13" type="ORF">CAter282_3062</name>
</gene>
<dbReference type="InterPro" id="IPR004845">
    <property type="entry name" value="T2SS_GspD_CS"/>
</dbReference>
<keyword evidence="7" id="KW-0472">Membrane</keyword>
<proteinExistence type="inferred from homology"/>
<keyword evidence="14" id="KW-1185">Reference proteome</keyword>
<feature type="domain" description="NolW-like" evidence="12">
    <location>
        <begin position="120"/>
        <end position="181"/>
    </location>
</feature>
<accession>A0A127QL26</accession>
<comment type="subcellular location">
    <subcellularLocation>
        <location evidence="1 9">Cell outer membrane</location>
    </subcellularLocation>
</comment>
<feature type="signal peptide" evidence="10">
    <location>
        <begin position="1"/>
        <end position="27"/>
    </location>
</feature>
<dbReference type="InterPro" id="IPR004846">
    <property type="entry name" value="T2SS/T3SS_dom"/>
</dbReference>
<keyword evidence="4 10" id="KW-0732">Signal</keyword>
<dbReference type="Gene3D" id="3.30.1370.120">
    <property type="match status" value="1"/>
</dbReference>
<comment type="similarity">
    <text evidence="2">Belongs to the bacterial secretin family. T3SS SctC subfamily.</text>
</comment>
<evidence type="ECO:0000256" key="9">
    <source>
        <dbReference type="RuleBase" id="RU004004"/>
    </source>
</evidence>
<keyword evidence="5" id="KW-0653">Protein transport</keyword>
<dbReference type="PROSITE" id="PS00875">
    <property type="entry name" value="T2SP_D"/>
    <property type="match status" value="1"/>
</dbReference>
<dbReference type="Pfam" id="PF00263">
    <property type="entry name" value="Secretin"/>
    <property type="match status" value="1"/>
</dbReference>
<evidence type="ECO:0000256" key="8">
    <source>
        <dbReference type="ARBA" id="ARBA00023237"/>
    </source>
</evidence>
<dbReference type="OrthoDB" id="9779724at2"/>
<keyword evidence="8" id="KW-0998">Cell outer membrane</keyword>
<dbReference type="GO" id="GO:0009306">
    <property type="term" value="P:protein secretion"/>
    <property type="evidence" value="ECO:0007669"/>
    <property type="project" value="InterPro"/>
</dbReference>
<dbReference type="InterPro" id="IPR003522">
    <property type="entry name" value="T3SS_OM_pore_YscC"/>
</dbReference>
<dbReference type="PRINTS" id="PR01337">
    <property type="entry name" value="TYPE3OMGPROT"/>
</dbReference>
<dbReference type="PANTHER" id="PTHR30332">
    <property type="entry name" value="PROBABLE GENERAL SECRETION PATHWAY PROTEIN D"/>
    <property type="match status" value="1"/>
</dbReference>
<reference evidence="13 14" key="1">
    <citation type="submission" date="2015-11" db="EMBL/GenBank/DDBJ databases">
        <title>Exploring the genomic traits of fungus-feeding bacterial genus Collimonas.</title>
        <authorList>
            <person name="Song C."/>
            <person name="Schmidt R."/>
            <person name="de Jager V."/>
            <person name="Krzyzanowska D."/>
            <person name="Jongedijk E."/>
            <person name="Cankar K."/>
            <person name="Beekwilder J."/>
            <person name="van Veen A."/>
            <person name="de Boer W."/>
            <person name="van Veen J.A."/>
            <person name="Garbeva P."/>
        </authorList>
    </citation>
    <scope>NUCLEOTIDE SEQUENCE [LARGE SCALE GENOMIC DNA]</scope>
    <source>
        <strain evidence="13 14">Ter282</strain>
    </source>
</reference>
<sequence>MKKQPTTISGNAIKILLSLLIATQQFGFVGITAQAASLPTAKNKQVKITAHNQNLPDFLRAVFGNNQIPVIVSPLVTGNISGSFNQPLESLLNDFASSFGFTWFYDDHTLYINSLSEISSRTINLSSDKFDRMQMLLKDFHLEEPRFSISWMASENSLLVVGPPRYLSAVEELAQLLDSAQEDTQSPTKTKVYRLRHAWAKDIKNGPAGSVIPGVASLLKNIMKVRQQTRLPERTTAPVKIQEVAQIDSDAITLPVDKHGLADATCQLPEEGSTQGTEPRIEANPHINAVVVRDTCARMAMYDKLIKQLDVKNDLVEIEATVIDRDAENAEKIDIDLRSFTEVHHDLSSGSATTSNNAAINLGAISNTFMDNRAGLMTSIVFDDRHHHFSATLDALIRQGVARIDTRSRVITLNNTQAVLENQQDDAVRTASQYNVTPYRLKAGPTLLVTPKIIKEDGSDKIKLFVTIEDEAISDVAQVNPPRIVSRKRIDTRAIINGGDSLLIGGYIVDETTIDNSKIPLLGDMPFLGWLFQHKSEKKHQIERMIVITARLLNP</sequence>
<evidence type="ECO:0000256" key="10">
    <source>
        <dbReference type="SAM" id="SignalP"/>
    </source>
</evidence>
<dbReference type="GO" id="GO:0009279">
    <property type="term" value="C:cell outer membrane"/>
    <property type="evidence" value="ECO:0007669"/>
    <property type="project" value="UniProtKB-SubCell"/>
</dbReference>
<evidence type="ECO:0000256" key="6">
    <source>
        <dbReference type="ARBA" id="ARBA00023010"/>
    </source>
</evidence>
<keyword evidence="3 9" id="KW-0813">Transport</keyword>
<dbReference type="EMBL" id="CP013235">
    <property type="protein sequence ID" value="AMP10773.1"/>
    <property type="molecule type" value="Genomic_DNA"/>
</dbReference>
<name>A0A127QL26_9BURK</name>
<evidence type="ECO:0000256" key="4">
    <source>
        <dbReference type="ARBA" id="ARBA00022729"/>
    </source>
</evidence>
<evidence type="ECO:0000256" key="2">
    <source>
        <dbReference type="ARBA" id="ARBA00007032"/>
    </source>
</evidence>
<dbReference type="PATRIC" id="fig|279058.17.peg.3333"/>
<dbReference type="InterPro" id="IPR005644">
    <property type="entry name" value="NolW-like"/>
</dbReference>
<evidence type="ECO:0000256" key="7">
    <source>
        <dbReference type="ARBA" id="ARBA00023136"/>
    </source>
</evidence>
<feature type="chain" id="PRO_5007277968" evidence="10">
    <location>
        <begin position="28"/>
        <end position="555"/>
    </location>
</feature>
<dbReference type="RefSeq" id="WP_128083088.1">
    <property type="nucleotide sequence ID" value="NZ_CP013233.1"/>
</dbReference>
<dbReference type="Gene3D" id="3.55.50.30">
    <property type="match status" value="1"/>
</dbReference>
<dbReference type="AlphaFoldDB" id="A0A127QL26"/>
<evidence type="ECO:0000313" key="14">
    <source>
        <dbReference type="Proteomes" id="UP000071778"/>
    </source>
</evidence>
<evidence type="ECO:0000256" key="3">
    <source>
        <dbReference type="ARBA" id="ARBA00022448"/>
    </source>
</evidence>
<dbReference type="PANTHER" id="PTHR30332:SF5">
    <property type="entry name" value="SPI-1 TYPE 3 SECRETION SYSTEM SECRETIN"/>
    <property type="match status" value="1"/>
</dbReference>
<organism evidence="13 14">
    <name type="scientific">Collimonas arenae</name>
    <dbReference type="NCBI Taxonomy" id="279058"/>
    <lineage>
        <taxon>Bacteria</taxon>
        <taxon>Pseudomonadati</taxon>
        <taxon>Pseudomonadota</taxon>
        <taxon>Betaproteobacteria</taxon>
        <taxon>Burkholderiales</taxon>
        <taxon>Oxalobacteraceae</taxon>
        <taxon>Collimonas</taxon>
    </lineage>
</organism>
<feature type="domain" description="NolW-like" evidence="12">
    <location>
        <begin position="190"/>
        <end position="312"/>
    </location>
</feature>
<keyword evidence="6" id="KW-0811">Translocation</keyword>
<dbReference type="GO" id="GO:0015627">
    <property type="term" value="C:type II protein secretion system complex"/>
    <property type="evidence" value="ECO:0007669"/>
    <property type="project" value="TreeGrafter"/>
</dbReference>
<dbReference type="InterPro" id="IPR038591">
    <property type="entry name" value="NolW-like_sf"/>
</dbReference>
<dbReference type="Pfam" id="PF03958">
    <property type="entry name" value="Secretin_N"/>
    <property type="match status" value="2"/>
</dbReference>
<dbReference type="Proteomes" id="UP000071778">
    <property type="component" value="Chromosome"/>
</dbReference>
<evidence type="ECO:0000313" key="13">
    <source>
        <dbReference type="EMBL" id="AMP10773.1"/>
    </source>
</evidence>
<feature type="domain" description="Type II/III secretion system secretin-like" evidence="11">
    <location>
        <begin position="395"/>
        <end position="553"/>
    </location>
</feature>
<protein>
    <submittedName>
        <fullName evidence="13">Type III secretion outer membrane pore, YscC/HrcC family</fullName>
    </submittedName>
</protein>
<evidence type="ECO:0000259" key="12">
    <source>
        <dbReference type="Pfam" id="PF03958"/>
    </source>
</evidence>
<evidence type="ECO:0000259" key="11">
    <source>
        <dbReference type="Pfam" id="PF00263"/>
    </source>
</evidence>
<evidence type="ECO:0000256" key="5">
    <source>
        <dbReference type="ARBA" id="ARBA00022927"/>
    </source>
</evidence>